<gene>
    <name evidence="10" type="ORF">RR48_02262</name>
</gene>
<evidence type="ECO:0000256" key="7">
    <source>
        <dbReference type="ARBA" id="ARBA00048679"/>
    </source>
</evidence>
<keyword evidence="5 10" id="KW-0418">Kinase</keyword>
<dbReference type="Pfam" id="PF00069">
    <property type="entry name" value="Pkinase"/>
    <property type="match status" value="1"/>
</dbReference>
<evidence type="ECO:0000256" key="3">
    <source>
        <dbReference type="ARBA" id="ARBA00022527"/>
    </source>
</evidence>
<dbReference type="PROSITE" id="PS00107">
    <property type="entry name" value="PROTEIN_KINASE_ATP"/>
    <property type="match status" value="1"/>
</dbReference>
<feature type="domain" description="Protein kinase" evidence="9">
    <location>
        <begin position="9"/>
        <end position="89"/>
    </location>
</feature>
<dbReference type="GO" id="GO:0004674">
    <property type="term" value="F:protein serine/threonine kinase activity"/>
    <property type="evidence" value="ECO:0007669"/>
    <property type="project" value="UniProtKB-KW"/>
</dbReference>
<dbReference type="InterPro" id="IPR017441">
    <property type="entry name" value="Protein_kinase_ATP_BS"/>
</dbReference>
<feature type="binding site" evidence="8">
    <location>
        <position position="39"/>
    </location>
    <ligand>
        <name>ATP</name>
        <dbReference type="ChEBI" id="CHEBI:30616"/>
    </ligand>
</feature>
<keyword evidence="8" id="KW-0067">ATP-binding</keyword>
<dbReference type="Proteomes" id="UP000053240">
    <property type="component" value="Unassembled WGS sequence"/>
</dbReference>
<protein>
    <recommendedName>
        <fullName evidence="1">non-specific serine/threonine protein kinase</fullName>
        <ecNumber evidence="1">2.7.11.1</ecNumber>
    </recommendedName>
</protein>
<dbReference type="GO" id="GO:0000045">
    <property type="term" value="P:autophagosome assembly"/>
    <property type="evidence" value="ECO:0007669"/>
    <property type="project" value="TreeGrafter"/>
</dbReference>
<dbReference type="InterPro" id="IPR011009">
    <property type="entry name" value="Kinase-like_dom_sf"/>
</dbReference>
<evidence type="ECO:0000256" key="4">
    <source>
        <dbReference type="ARBA" id="ARBA00022679"/>
    </source>
</evidence>
<dbReference type="GO" id="GO:0042594">
    <property type="term" value="P:response to starvation"/>
    <property type="evidence" value="ECO:0007669"/>
    <property type="project" value="TreeGrafter"/>
</dbReference>
<dbReference type="PROSITE" id="PS50011">
    <property type="entry name" value="PROTEIN_KINASE_DOM"/>
    <property type="match status" value="1"/>
</dbReference>
<name>A0A0N1I8F5_PAPMA</name>
<evidence type="ECO:0000313" key="10">
    <source>
        <dbReference type="EMBL" id="KPJ14986.1"/>
    </source>
</evidence>
<dbReference type="PANTHER" id="PTHR24348">
    <property type="entry name" value="SERINE/THREONINE-PROTEIN KINASE UNC-51-RELATED"/>
    <property type="match status" value="1"/>
</dbReference>
<dbReference type="InterPro" id="IPR045269">
    <property type="entry name" value="Atg1-like"/>
</dbReference>
<reference evidence="10 11" key="1">
    <citation type="journal article" date="2015" name="Nat. Commun.">
        <title>Outbred genome sequencing and CRISPR/Cas9 gene editing in butterflies.</title>
        <authorList>
            <person name="Li X."/>
            <person name="Fan D."/>
            <person name="Zhang W."/>
            <person name="Liu G."/>
            <person name="Zhang L."/>
            <person name="Zhao L."/>
            <person name="Fang X."/>
            <person name="Chen L."/>
            <person name="Dong Y."/>
            <person name="Chen Y."/>
            <person name="Ding Y."/>
            <person name="Zhao R."/>
            <person name="Feng M."/>
            <person name="Zhu Y."/>
            <person name="Feng Y."/>
            <person name="Jiang X."/>
            <person name="Zhu D."/>
            <person name="Xiang H."/>
            <person name="Feng X."/>
            <person name="Li S."/>
            <person name="Wang J."/>
            <person name="Zhang G."/>
            <person name="Kronforst M.R."/>
            <person name="Wang W."/>
        </authorList>
    </citation>
    <scope>NUCLEOTIDE SEQUENCE [LARGE SCALE GENOMIC DNA]</scope>
    <source>
        <strain evidence="10">Ya'a_city_454_Pm</strain>
        <tissue evidence="10">Whole body</tissue>
    </source>
</reference>
<dbReference type="GO" id="GO:0005524">
    <property type="term" value="F:ATP binding"/>
    <property type="evidence" value="ECO:0007669"/>
    <property type="project" value="UniProtKB-UniRule"/>
</dbReference>
<dbReference type="EC" id="2.7.11.1" evidence="1"/>
<comment type="catalytic activity">
    <reaction evidence="7">
        <text>L-seryl-[protein] + ATP = O-phospho-L-seryl-[protein] + ADP + H(+)</text>
        <dbReference type="Rhea" id="RHEA:17989"/>
        <dbReference type="Rhea" id="RHEA-COMP:9863"/>
        <dbReference type="Rhea" id="RHEA-COMP:11604"/>
        <dbReference type="ChEBI" id="CHEBI:15378"/>
        <dbReference type="ChEBI" id="CHEBI:29999"/>
        <dbReference type="ChEBI" id="CHEBI:30616"/>
        <dbReference type="ChEBI" id="CHEBI:83421"/>
        <dbReference type="ChEBI" id="CHEBI:456216"/>
        <dbReference type="EC" id="2.7.11.1"/>
    </reaction>
</comment>
<dbReference type="EMBL" id="KQ460400">
    <property type="protein sequence ID" value="KPJ14986.1"/>
    <property type="molecule type" value="Genomic_DNA"/>
</dbReference>
<evidence type="ECO:0000313" key="11">
    <source>
        <dbReference type="Proteomes" id="UP000053240"/>
    </source>
</evidence>
<dbReference type="GO" id="GO:0061709">
    <property type="term" value="P:reticulophagy"/>
    <property type="evidence" value="ECO:0007669"/>
    <property type="project" value="TreeGrafter"/>
</dbReference>
<dbReference type="InterPro" id="IPR000719">
    <property type="entry name" value="Prot_kinase_dom"/>
</dbReference>
<dbReference type="STRING" id="76193.A0A0N1I8F5"/>
<evidence type="ECO:0000256" key="5">
    <source>
        <dbReference type="ARBA" id="ARBA00022777"/>
    </source>
</evidence>
<dbReference type="GO" id="GO:0005829">
    <property type="term" value="C:cytosol"/>
    <property type="evidence" value="ECO:0007669"/>
    <property type="project" value="TreeGrafter"/>
</dbReference>
<dbReference type="Gene3D" id="3.30.200.20">
    <property type="entry name" value="Phosphorylase Kinase, domain 1"/>
    <property type="match status" value="1"/>
</dbReference>
<dbReference type="AlphaFoldDB" id="A0A0N1I8F5"/>
<dbReference type="SUPFAM" id="SSF56112">
    <property type="entry name" value="Protein kinase-like (PK-like)"/>
    <property type="match status" value="1"/>
</dbReference>
<keyword evidence="3" id="KW-0723">Serine/threonine-protein kinase</keyword>
<evidence type="ECO:0000256" key="8">
    <source>
        <dbReference type="PROSITE-ProRule" id="PRU10141"/>
    </source>
</evidence>
<organism evidence="10 11">
    <name type="scientific">Papilio machaon</name>
    <name type="common">Old World swallowtail butterfly</name>
    <dbReference type="NCBI Taxonomy" id="76193"/>
    <lineage>
        <taxon>Eukaryota</taxon>
        <taxon>Metazoa</taxon>
        <taxon>Ecdysozoa</taxon>
        <taxon>Arthropoda</taxon>
        <taxon>Hexapoda</taxon>
        <taxon>Insecta</taxon>
        <taxon>Pterygota</taxon>
        <taxon>Neoptera</taxon>
        <taxon>Endopterygota</taxon>
        <taxon>Lepidoptera</taxon>
        <taxon>Glossata</taxon>
        <taxon>Ditrysia</taxon>
        <taxon>Papilionoidea</taxon>
        <taxon>Papilionidae</taxon>
        <taxon>Papilioninae</taxon>
        <taxon>Papilio</taxon>
    </lineage>
</organism>
<accession>A0A0N1I8F5</accession>
<dbReference type="GO" id="GO:0005776">
    <property type="term" value="C:autophagosome"/>
    <property type="evidence" value="ECO:0007669"/>
    <property type="project" value="TreeGrafter"/>
</dbReference>
<dbReference type="GO" id="GO:0034727">
    <property type="term" value="P:piecemeal microautophagy of the nucleus"/>
    <property type="evidence" value="ECO:0007669"/>
    <property type="project" value="TreeGrafter"/>
</dbReference>
<dbReference type="GO" id="GO:0000422">
    <property type="term" value="P:autophagy of mitochondrion"/>
    <property type="evidence" value="ECO:0007669"/>
    <property type="project" value="TreeGrafter"/>
</dbReference>
<proteinExistence type="predicted"/>
<sequence length="89" mass="9929">MSFPKIEGYVVTEKLGSGSYSTVYKAITKVGARSTVAIKCIDKSRVKHSGAAVDNLITEIRLLKTLTHPHIVNMKQFTWDDRYVNNDTA</sequence>
<dbReference type="GO" id="GO:0034045">
    <property type="term" value="C:phagophore assembly site membrane"/>
    <property type="evidence" value="ECO:0007669"/>
    <property type="project" value="TreeGrafter"/>
</dbReference>
<keyword evidence="2" id="KW-0963">Cytoplasm</keyword>
<keyword evidence="4" id="KW-0808">Transferase</keyword>
<evidence type="ECO:0000256" key="6">
    <source>
        <dbReference type="ARBA" id="ARBA00047899"/>
    </source>
</evidence>
<dbReference type="PANTHER" id="PTHR24348:SF65">
    <property type="entry name" value="SERINE_THREONINE-PROTEIN KINASE ULK3"/>
    <property type="match status" value="1"/>
</dbReference>
<keyword evidence="8" id="KW-0547">Nucleotide-binding</keyword>
<evidence type="ECO:0000256" key="2">
    <source>
        <dbReference type="ARBA" id="ARBA00022490"/>
    </source>
</evidence>
<comment type="catalytic activity">
    <reaction evidence="6">
        <text>L-threonyl-[protein] + ATP = O-phospho-L-threonyl-[protein] + ADP + H(+)</text>
        <dbReference type="Rhea" id="RHEA:46608"/>
        <dbReference type="Rhea" id="RHEA-COMP:11060"/>
        <dbReference type="Rhea" id="RHEA-COMP:11605"/>
        <dbReference type="ChEBI" id="CHEBI:15378"/>
        <dbReference type="ChEBI" id="CHEBI:30013"/>
        <dbReference type="ChEBI" id="CHEBI:30616"/>
        <dbReference type="ChEBI" id="CHEBI:61977"/>
        <dbReference type="ChEBI" id="CHEBI:456216"/>
        <dbReference type="EC" id="2.7.11.1"/>
    </reaction>
</comment>
<evidence type="ECO:0000259" key="9">
    <source>
        <dbReference type="PROSITE" id="PS50011"/>
    </source>
</evidence>
<dbReference type="GO" id="GO:0010506">
    <property type="term" value="P:regulation of autophagy"/>
    <property type="evidence" value="ECO:0007669"/>
    <property type="project" value="InterPro"/>
</dbReference>
<dbReference type="InParanoid" id="A0A0N1I8F5"/>
<evidence type="ECO:0000256" key="1">
    <source>
        <dbReference type="ARBA" id="ARBA00012513"/>
    </source>
</evidence>
<keyword evidence="11" id="KW-1185">Reference proteome</keyword>